<feature type="domain" description="Reverse transcriptase" evidence="1">
    <location>
        <begin position="339"/>
        <end position="604"/>
    </location>
</feature>
<reference evidence="2" key="2">
    <citation type="submission" date="2025-09" db="UniProtKB">
        <authorList>
            <consortium name="Ensembl"/>
        </authorList>
    </citation>
    <scope>IDENTIFICATION</scope>
</reference>
<dbReference type="CDD" id="cd01650">
    <property type="entry name" value="RT_nLTR_like"/>
    <property type="match status" value="1"/>
</dbReference>
<dbReference type="PANTHER" id="PTHR47510">
    <property type="entry name" value="REVERSE TRANSCRIPTASE DOMAIN-CONTAINING PROTEIN"/>
    <property type="match status" value="1"/>
</dbReference>
<dbReference type="Pfam" id="PF00078">
    <property type="entry name" value="RVT_1"/>
    <property type="match status" value="1"/>
</dbReference>
<name>A0A8C5BWS0_GADMO</name>
<dbReference type="InterPro" id="IPR043502">
    <property type="entry name" value="DNA/RNA_pol_sf"/>
</dbReference>
<evidence type="ECO:0000313" key="2">
    <source>
        <dbReference type="Ensembl" id="ENSGMOP00000052312.1"/>
    </source>
</evidence>
<keyword evidence="3" id="KW-1185">Reference proteome</keyword>
<evidence type="ECO:0000259" key="1">
    <source>
        <dbReference type="PROSITE" id="PS50878"/>
    </source>
</evidence>
<dbReference type="GO" id="GO:0016706">
    <property type="term" value="F:2-oxoglutarate-dependent dioxygenase activity"/>
    <property type="evidence" value="ECO:0007669"/>
    <property type="project" value="InterPro"/>
</dbReference>
<dbReference type="GO" id="GO:0008168">
    <property type="term" value="F:methyltransferase activity"/>
    <property type="evidence" value="ECO:0007669"/>
    <property type="project" value="InterPro"/>
</dbReference>
<sequence length="747" mass="84530">MVTVVYIAPNANANSALSQLYNAVSLQQNTHPEAVHLIAGDFNHADLKVVLPKFHQHINCATRGGNTLDKAYSNIKHGYKTKQLPHLGTSDHMSLLLIPAYTTIRKRAPPVTQTVKTWPDDAAQQLQDCFGNTNWAILKNQHLEEYTSTVLCYIKHCVDTVTVDRRIRVYQNQKPWMTKDVQTLLKERDRSGGLEGSGDVVHYSAARTCLKRGIREAKTAYKRKIEDHFSSNNSRQVWQGVQHITNYKSSNLTVTNGDASLSEELNCFFARFEAETLEMGPSHPPASSNDIFTVQAHEVRRTLRAVNPRKAAGPDAVTGRVLRDCADQLADVFTDIFNQSLSQCKIPPCLKYSTIVPLPKKTTVSSLNDYRPVALTPVIMKCFEKLVRSLITTSLPTTSDPHQFAYRANRSTEDAIATALHTTLHHVEHQGSYARLLFIDFSSAFNTIIPNRLLTKLMALGLSQPICYWIKDFLIERSQRVRVGAHLSSALSISTGSPQGCVLSPLLYTLYTNDCIPSHPSNTIIKFADDTTVGLISGGDETAYREEVQRLSTWCAENNLILNTSKTKELIIDRRRNKPDIQPIYMNRESVERVSDFRFLGMHIQQDLTWTINTKALMKKAQQRLYFLKILRKNNLQEKMLMTFYRCTIETVLSYGISLWFASCTAAERKALQRVIKTAQKVVGCPLLSLEDVYNRHCLRRAHSILRDSSHPGHNLFELLPSGRRYRAIRSRTNRLKTVSTPELLFL</sequence>
<dbReference type="Proteomes" id="UP000694546">
    <property type="component" value="Chromosome 19"/>
</dbReference>
<dbReference type="AlphaFoldDB" id="A0A8C5BWS0"/>
<dbReference type="SUPFAM" id="SSF56672">
    <property type="entry name" value="DNA/RNA polymerases"/>
    <property type="match status" value="1"/>
</dbReference>
<dbReference type="GeneTree" id="ENSGT01120000271821"/>
<accession>A0A8C5BWS0</accession>
<dbReference type="Pfam" id="PF09004">
    <property type="entry name" value="ALKBH8_N"/>
    <property type="match status" value="1"/>
</dbReference>
<dbReference type="PROSITE" id="PS50878">
    <property type="entry name" value="RT_POL"/>
    <property type="match status" value="1"/>
</dbReference>
<dbReference type="InterPro" id="IPR000477">
    <property type="entry name" value="RT_dom"/>
</dbReference>
<dbReference type="PANTHER" id="PTHR47510:SF3">
    <property type="entry name" value="ENDO_EXONUCLEASE_PHOSPHATASE DOMAIN-CONTAINING PROTEIN"/>
    <property type="match status" value="1"/>
</dbReference>
<proteinExistence type="predicted"/>
<reference evidence="2" key="1">
    <citation type="submission" date="2025-08" db="UniProtKB">
        <authorList>
            <consortium name="Ensembl"/>
        </authorList>
    </citation>
    <scope>IDENTIFICATION</scope>
</reference>
<dbReference type="Ensembl" id="ENSGMOT00000030228.1">
    <property type="protein sequence ID" value="ENSGMOP00000052312.1"/>
    <property type="gene ID" value="ENSGMOG00000032041.1"/>
</dbReference>
<evidence type="ECO:0000313" key="3">
    <source>
        <dbReference type="Proteomes" id="UP000694546"/>
    </source>
</evidence>
<organism evidence="2 3">
    <name type="scientific">Gadus morhua</name>
    <name type="common">Atlantic cod</name>
    <dbReference type="NCBI Taxonomy" id="8049"/>
    <lineage>
        <taxon>Eukaryota</taxon>
        <taxon>Metazoa</taxon>
        <taxon>Chordata</taxon>
        <taxon>Craniata</taxon>
        <taxon>Vertebrata</taxon>
        <taxon>Euteleostomi</taxon>
        <taxon>Actinopterygii</taxon>
        <taxon>Neopterygii</taxon>
        <taxon>Teleostei</taxon>
        <taxon>Neoteleostei</taxon>
        <taxon>Acanthomorphata</taxon>
        <taxon>Zeiogadaria</taxon>
        <taxon>Gadariae</taxon>
        <taxon>Gadiformes</taxon>
        <taxon>Gadoidei</taxon>
        <taxon>Gadidae</taxon>
        <taxon>Gadus</taxon>
    </lineage>
</organism>
<dbReference type="InterPro" id="IPR015095">
    <property type="entry name" value="AlkB_hom8_N"/>
</dbReference>
<protein>
    <recommendedName>
        <fullName evidence="1">Reverse transcriptase domain-containing protein</fullName>
    </recommendedName>
</protein>
<dbReference type="OMA" id="MSMLLIP"/>